<feature type="transmembrane region" description="Helical" evidence="7">
    <location>
        <begin position="191"/>
        <end position="208"/>
    </location>
</feature>
<proteinExistence type="inferred from homology"/>
<sequence>MNAKQLLILGSLVGVFLFAYYVNFTSPEIQNAIHEAFYMLQWYVRYHTLACVVPAMFIAGAISVFFSKEAVLRHLGPKANKAEAYGVASVSGTVLAVCSCSVLPMFAGIYRVGAGLGPASAFLYAGPAINVMAIFLTARVLGFDLGIARIIGSIVFAVIIGLIMSVIFRSDEEERTAAVMQLPEPPPAKRKLWQTALFFVCMIFFLVFSDWANPSQTEIVKTDGTTMNASVLIRTAQIYRVQLQEPLGDLPKGAKMMLDVKDIASERDLTPDNYKWVAWVYHHRWYFAGVLFLAVLAMSWGWFDRQELADWMSETWSFSKSIIPLLFGGVLVTGFVGALIPEEIVASWVGGDSFKSNLIASMIGGMWYFATLTEIPILEALLGLGMGRGPALSLLLAGPALSLPSIAVIYSVIGFKKTLTFVALTVVMSTMVGMIFGWFFV</sequence>
<feature type="transmembrane region" description="Helical" evidence="7">
    <location>
        <begin position="360"/>
        <end position="382"/>
    </location>
</feature>
<feature type="transmembrane region" description="Helical" evidence="7">
    <location>
        <begin position="121"/>
        <end position="141"/>
    </location>
</feature>
<dbReference type="InterPro" id="IPR005524">
    <property type="entry name" value="DUF318"/>
</dbReference>
<dbReference type="AlphaFoldDB" id="A0A5C6DSP6"/>
<dbReference type="PANTHER" id="PTHR43299">
    <property type="entry name" value="UPF0718 PROTEIN YRAQ"/>
    <property type="match status" value="1"/>
</dbReference>
<evidence type="ECO:0000256" key="1">
    <source>
        <dbReference type="ARBA" id="ARBA00004651"/>
    </source>
</evidence>
<evidence type="ECO:0000256" key="5">
    <source>
        <dbReference type="ARBA" id="ARBA00022989"/>
    </source>
</evidence>
<evidence type="ECO:0000256" key="3">
    <source>
        <dbReference type="ARBA" id="ARBA00022475"/>
    </source>
</evidence>
<evidence type="ECO:0000313" key="8">
    <source>
        <dbReference type="EMBL" id="TWU37759.1"/>
    </source>
</evidence>
<organism evidence="8 9">
    <name type="scientific">Novipirellula aureliae</name>
    <dbReference type="NCBI Taxonomy" id="2527966"/>
    <lineage>
        <taxon>Bacteria</taxon>
        <taxon>Pseudomonadati</taxon>
        <taxon>Planctomycetota</taxon>
        <taxon>Planctomycetia</taxon>
        <taxon>Pirellulales</taxon>
        <taxon>Pirellulaceae</taxon>
        <taxon>Novipirellula</taxon>
    </lineage>
</organism>
<evidence type="ECO:0000256" key="6">
    <source>
        <dbReference type="ARBA" id="ARBA00023136"/>
    </source>
</evidence>
<feature type="transmembrane region" description="Helical" evidence="7">
    <location>
        <begin position="419"/>
        <end position="440"/>
    </location>
</feature>
<keyword evidence="9" id="KW-1185">Reference proteome</keyword>
<feature type="transmembrane region" description="Helical" evidence="7">
    <location>
        <begin position="285"/>
        <end position="303"/>
    </location>
</feature>
<feature type="transmembrane region" description="Helical" evidence="7">
    <location>
        <begin position="6"/>
        <end position="23"/>
    </location>
</feature>
<feature type="transmembrane region" description="Helical" evidence="7">
    <location>
        <begin position="323"/>
        <end position="340"/>
    </location>
</feature>
<evidence type="ECO:0000256" key="7">
    <source>
        <dbReference type="SAM" id="Phobius"/>
    </source>
</evidence>
<dbReference type="PANTHER" id="PTHR43299:SF1">
    <property type="entry name" value="UPF0718 PROTEIN YRAQ"/>
    <property type="match status" value="1"/>
</dbReference>
<reference evidence="8 9" key="1">
    <citation type="submission" date="2019-02" db="EMBL/GenBank/DDBJ databases">
        <title>Deep-cultivation of Planctomycetes and their phenomic and genomic characterization uncovers novel biology.</title>
        <authorList>
            <person name="Wiegand S."/>
            <person name="Jogler M."/>
            <person name="Boedeker C."/>
            <person name="Pinto D."/>
            <person name="Vollmers J."/>
            <person name="Rivas-Marin E."/>
            <person name="Kohn T."/>
            <person name="Peeters S.H."/>
            <person name="Heuer A."/>
            <person name="Rast P."/>
            <person name="Oberbeckmann S."/>
            <person name="Bunk B."/>
            <person name="Jeske O."/>
            <person name="Meyerdierks A."/>
            <person name="Storesund J.E."/>
            <person name="Kallscheuer N."/>
            <person name="Luecker S."/>
            <person name="Lage O.M."/>
            <person name="Pohl T."/>
            <person name="Merkel B.J."/>
            <person name="Hornburger P."/>
            <person name="Mueller R.-W."/>
            <person name="Bruemmer F."/>
            <person name="Labrenz M."/>
            <person name="Spormann A.M."/>
            <person name="Op Den Camp H."/>
            <person name="Overmann J."/>
            <person name="Amann R."/>
            <person name="Jetten M.S.M."/>
            <person name="Mascher T."/>
            <person name="Medema M.H."/>
            <person name="Devos D.P."/>
            <person name="Kaster A.-K."/>
            <person name="Ovreas L."/>
            <person name="Rohde M."/>
            <person name="Galperin M.Y."/>
            <person name="Jogler C."/>
        </authorList>
    </citation>
    <scope>NUCLEOTIDE SEQUENCE [LARGE SCALE GENOMIC DNA]</scope>
    <source>
        <strain evidence="8 9">Q31b</strain>
    </source>
</reference>
<gene>
    <name evidence="8" type="ORF">Q31b_45480</name>
</gene>
<keyword evidence="3" id="KW-1003">Cell membrane</keyword>
<dbReference type="EMBL" id="SJPY01000007">
    <property type="protein sequence ID" value="TWU37759.1"/>
    <property type="molecule type" value="Genomic_DNA"/>
</dbReference>
<protein>
    <submittedName>
        <fullName evidence="8">Putative permease</fullName>
    </submittedName>
</protein>
<keyword evidence="6 7" id="KW-0472">Membrane</keyword>
<dbReference type="RefSeq" id="WP_146601707.1">
    <property type="nucleotide sequence ID" value="NZ_SJPY01000007.1"/>
</dbReference>
<keyword evidence="5 7" id="KW-1133">Transmembrane helix</keyword>
<evidence type="ECO:0000256" key="4">
    <source>
        <dbReference type="ARBA" id="ARBA00022692"/>
    </source>
</evidence>
<comment type="subcellular location">
    <subcellularLocation>
        <location evidence="1">Cell membrane</location>
        <topology evidence="1">Multi-pass membrane protein</topology>
    </subcellularLocation>
</comment>
<evidence type="ECO:0000313" key="9">
    <source>
        <dbReference type="Proteomes" id="UP000315471"/>
    </source>
</evidence>
<dbReference type="OrthoDB" id="9777774at2"/>
<keyword evidence="4 7" id="KW-0812">Transmembrane</keyword>
<name>A0A5C6DSP6_9BACT</name>
<dbReference type="Pfam" id="PF03773">
    <property type="entry name" value="ArsP_1"/>
    <property type="match status" value="1"/>
</dbReference>
<feature type="transmembrane region" description="Helical" evidence="7">
    <location>
        <begin position="147"/>
        <end position="170"/>
    </location>
</feature>
<dbReference type="GO" id="GO:0005886">
    <property type="term" value="C:plasma membrane"/>
    <property type="evidence" value="ECO:0007669"/>
    <property type="project" value="UniProtKB-SubCell"/>
</dbReference>
<evidence type="ECO:0000256" key="2">
    <source>
        <dbReference type="ARBA" id="ARBA00006386"/>
    </source>
</evidence>
<feature type="transmembrane region" description="Helical" evidence="7">
    <location>
        <begin position="44"/>
        <end position="66"/>
    </location>
</feature>
<comment type="caution">
    <text evidence="8">The sequence shown here is derived from an EMBL/GenBank/DDBJ whole genome shotgun (WGS) entry which is preliminary data.</text>
</comment>
<accession>A0A5C6DSP6</accession>
<feature type="transmembrane region" description="Helical" evidence="7">
    <location>
        <begin position="86"/>
        <end position="109"/>
    </location>
</feature>
<dbReference type="Proteomes" id="UP000315471">
    <property type="component" value="Unassembled WGS sequence"/>
</dbReference>
<feature type="transmembrane region" description="Helical" evidence="7">
    <location>
        <begin position="394"/>
        <end position="413"/>
    </location>
</feature>
<comment type="similarity">
    <text evidence="2">Belongs to the UPF0718 family.</text>
</comment>